<dbReference type="Proteomes" id="UP000789759">
    <property type="component" value="Unassembled WGS sequence"/>
</dbReference>
<dbReference type="EMBL" id="CAJVQA010076319">
    <property type="protein sequence ID" value="CAG8835552.1"/>
    <property type="molecule type" value="Genomic_DNA"/>
</dbReference>
<feature type="compositionally biased region" description="Polar residues" evidence="1">
    <location>
        <begin position="12"/>
        <end position="21"/>
    </location>
</feature>
<organism evidence="2 3">
    <name type="scientific">Cetraspora pellucida</name>
    <dbReference type="NCBI Taxonomy" id="1433469"/>
    <lineage>
        <taxon>Eukaryota</taxon>
        <taxon>Fungi</taxon>
        <taxon>Fungi incertae sedis</taxon>
        <taxon>Mucoromycota</taxon>
        <taxon>Glomeromycotina</taxon>
        <taxon>Glomeromycetes</taxon>
        <taxon>Diversisporales</taxon>
        <taxon>Gigasporaceae</taxon>
        <taxon>Cetraspora</taxon>
    </lineage>
</organism>
<keyword evidence="3" id="KW-1185">Reference proteome</keyword>
<evidence type="ECO:0000313" key="2">
    <source>
        <dbReference type="EMBL" id="CAG8835552.1"/>
    </source>
</evidence>
<feature type="non-terminal residue" evidence="2">
    <location>
        <position position="39"/>
    </location>
</feature>
<dbReference type="AlphaFoldDB" id="A0A9N9PDC7"/>
<protein>
    <submittedName>
        <fullName evidence="2">17446_t:CDS:1</fullName>
    </submittedName>
</protein>
<evidence type="ECO:0000256" key="1">
    <source>
        <dbReference type="SAM" id="MobiDB-lite"/>
    </source>
</evidence>
<reference evidence="2" key="1">
    <citation type="submission" date="2021-06" db="EMBL/GenBank/DDBJ databases">
        <authorList>
            <person name="Kallberg Y."/>
            <person name="Tangrot J."/>
            <person name="Rosling A."/>
        </authorList>
    </citation>
    <scope>NUCLEOTIDE SEQUENCE</scope>
    <source>
        <strain evidence="2">FL966</strain>
    </source>
</reference>
<proteinExistence type="predicted"/>
<name>A0A9N9PDC7_9GLOM</name>
<feature type="region of interest" description="Disordered" evidence="1">
    <location>
        <begin position="1"/>
        <end position="21"/>
    </location>
</feature>
<evidence type="ECO:0000313" key="3">
    <source>
        <dbReference type="Proteomes" id="UP000789759"/>
    </source>
</evidence>
<comment type="caution">
    <text evidence="2">The sequence shown here is derived from an EMBL/GenBank/DDBJ whole genome shotgun (WGS) entry which is preliminary data.</text>
</comment>
<feature type="non-terminal residue" evidence="2">
    <location>
        <position position="1"/>
    </location>
</feature>
<gene>
    <name evidence="2" type="ORF">CPELLU_LOCUS21252</name>
</gene>
<sequence>DNLLPYSEEVTHQTPPETNDTPFWIIHLDQENILEPRNS</sequence>
<accession>A0A9N9PDC7</accession>